<gene>
    <name evidence="7 9" type="primary">rnpA</name>
    <name evidence="9" type="ORF">OSR52_08485</name>
</gene>
<evidence type="ECO:0000256" key="5">
    <source>
        <dbReference type="ARBA" id="ARBA00022801"/>
    </source>
</evidence>
<evidence type="ECO:0000256" key="8">
    <source>
        <dbReference type="NCBIfam" id="TIGR00188"/>
    </source>
</evidence>
<dbReference type="Gene3D" id="3.30.230.10">
    <property type="match status" value="1"/>
</dbReference>
<evidence type="ECO:0000256" key="2">
    <source>
        <dbReference type="ARBA" id="ARBA00022694"/>
    </source>
</evidence>
<accession>A0ABT6FS23</accession>
<dbReference type="InterPro" id="IPR020539">
    <property type="entry name" value="RNase_P_CS"/>
</dbReference>
<evidence type="ECO:0000313" key="10">
    <source>
        <dbReference type="Proteomes" id="UP001153642"/>
    </source>
</evidence>
<keyword evidence="3 7" id="KW-0540">Nuclease</keyword>
<comment type="function">
    <text evidence="1 7">RNaseP catalyzes the removal of the 5'-leader sequence from pre-tRNA to produce the mature 5'-terminus. It can also cleave other RNA substrates such as 4.5S RNA. The protein component plays an auxiliary but essential role in vivo by binding to the 5'-leader sequence and broadening the substrate specificity of the ribozyme.</text>
</comment>
<keyword evidence="5 7" id="KW-0378">Hydrolase</keyword>
<keyword evidence="4 7" id="KW-0255">Endonuclease</keyword>
<comment type="caution">
    <text evidence="9">The sequence shown here is derived from an EMBL/GenBank/DDBJ whole genome shotgun (WGS) entry which is preliminary data.</text>
</comment>
<protein>
    <recommendedName>
        <fullName evidence="7 8">Ribonuclease P protein component</fullName>
        <shortName evidence="7">RNase P protein</shortName>
        <shortName evidence="7">RNaseP protein</shortName>
        <ecNumber evidence="7 8">3.1.26.5</ecNumber>
    </recommendedName>
    <alternativeName>
        <fullName evidence="7">Protein C5</fullName>
    </alternativeName>
</protein>
<dbReference type="RefSeq" id="WP_277900177.1">
    <property type="nucleotide sequence ID" value="NZ_JAPMUA010000003.1"/>
</dbReference>
<keyword evidence="6 7" id="KW-0694">RNA-binding</keyword>
<comment type="catalytic activity">
    <reaction evidence="7">
        <text>Endonucleolytic cleavage of RNA, removing 5'-extranucleotides from tRNA precursor.</text>
        <dbReference type="EC" id="3.1.26.5"/>
    </reaction>
</comment>
<evidence type="ECO:0000256" key="3">
    <source>
        <dbReference type="ARBA" id="ARBA00022722"/>
    </source>
</evidence>
<dbReference type="EC" id="3.1.26.5" evidence="7 8"/>
<dbReference type="Pfam" id="PF00825">
    <property type="entry name" value="Ribonuclease_P"/>
    <property type="match status" value="1"/>
</dbReference>
<comment type="subunit">
    <text evidence="7">Consists of a catalytic RNA component (M1 or rnpB) and a protein subunit.</text>
</comment>
<comment type="similarity">
    <text evidence="7">Belongs to the RnpA family.</text>
</comment>
<keyword evidence="10" id="KW-1185">Reference proteome</keyword>
<dbReference type="SUPFAM" id="SSF54211">
    <property type="entry name" value="Ribosomal protein S5 domain 2-like"/>
    <property type="match status" value="1"/>
</dbReference>
<sequence length="125" mass="14623">MDRSFSKEERLKNKILIGTLFSEGSSVSKYPLRLIYMRAQETEGAKLKAAVSVSKRSFKKAVDRNRIKRLVREAYRLNKHLFIQSTGENPYLFMLLYTGKEIPSFKKLNSILQKLHEKFDAHIKE</sequence>
<organism evidence="9 10">
    <name type="scientific">Galbibacter pacificus</name>
    <dbReference type="NCBI Taxonomy" id="2996052"/>
    <lineage>
        <taxon>Bacteria</taxon>
        <taxon>Pseudomonadati</taxon>
        <taxon>Bacteroidota</taxon>
        <taxon>Flavobacteriia</taxon>
        <taxon>Flavobacteriales</taxon>
        <taxon>Flavobacteriaceae</taxon>
        <taxon>Galbibacter</taxon>
    </lineage>
</organism>
<evidence type="ECO:0000256" key="7">
    <source>
        <dbReference type="HAMAP-Rule" id="MF_00227"/>
    </source>
</evidence>
<evidence type="ECO:0000256" key="4">
    <source>
        <dbReference type="ARBA" id="ARBA00022759"/>
    </source>
</evidence>
<reference evidence="9" key="1">
    <citation type="submission" date="2022-11" db="EMBL/GenBank/DDBJ databases">
        <title>High-quality draft genome sequence of Galbibacter sp. strain CMA-7.</title>
        <authorList>
            <person name="Wei L."/>
            <person name="Dong C."/>
            <person name="Shao Z."/>
        </authorList>
    </citation>
    <scope>NUCLEOTIDE SEQUENCE</scope>
    <source>
        <strain evidence="9">CMA-7</strain>
    </source>
</reference>
<dbReference type="PROSITE" id="PS00648">
    <property type="entry name" value="RIBONUCLEASE_P"/>
    <property type="match status" value="1"/>
</dbReference>
<dbReference type="PANTHER" id="PTHR33992">
    <property type="entry name" value="RIBONUCLEASE P PROTEIN COMPONENT"/>
    <property type="match status" value="1"/>
</dbReference>
<dbReference type="HAMAP" id="MF_00227">
    <property type="entry name" value="RNase_P"/>
    <property type="match status" value="1"/>
</dbReference>
<dbReference type="InterPro" id="IPR020568">
    <property type="entry name" value="Ribosomal_Su5_D2-typ_SF"/>
</dbReference>
<dbReference type="Proteomes" id="UP001153642">
    <property type="component" value="Unassembled WGS sequence"/>
</dbReference>
<dbReference type="GO" id="GO:0004526">
    <property type="term" value="F:ribonuclease P activity"/>
    <property type="evidence" value="ECO:0007669"/>
    <property type="project" value="UniProtKB-EC"/>
</dbReference>
<proteinExistence type="inferred from homology"/>
<dbReference type="PANTHER" id="PTHR33992:SF1">
    <property type="entry name" value="RIBONUCLEASE P PROTEIN COMPONENT"/>
    <property type="match status" value="1"/>
</dbReference>
<dbReference type="InterPro" id="IPR000100">
    <property type="entry name" value="RNase_P"/>
</dbReference>
<dbReference type="InterPro" id="IPR014721">
    <property type="entry name" value="Ribsml_uS5_D2-typ_fold_subgr"/>
</dbReference>
<evidence type="ECO:0000313" key="9">
    <source>
        <dbReference type="EMBL" id="MDG3585907.1"/>
    </source>
</evidence>
<evidence type="ECO:0000256" key="6">
    <source>
        <dbReference type="ARBA" id="ARBA00022884"/>
    </source>
</evidence>
<keyword evidence="2 7" id="KW-0819">tRNA processing</keyword>
<dbReference type="EMBL" id="JAPMUA010000003">
    <property type="protein sequence ID" value="MDG3585907.1"/>
    <property type="molecule type" value="Genomic_DNA"/>
</dbReference>
<evidence type="ECO:0000256" key="1">
    <source>
        <dbReference type="ARBA" id="ARBA00002663"/>
    </source>
</evidence>
<dbReference type="NCBIfam" id="TIGR00188">
    <property type="entry name" value="rnpA"/>
    <property type="match status" value="1"/>
</dbReference>
<name>A0ABT6FS23_9FLAO</name>